<dbReference type="PANTHER" id="PTHR12526">
    <property type="entry name" value="GLYCOSYLTRANSFERASE"/>
    <property type="match status" value="1"/>
</dbReference>
<gene>
    <name evidence="4" type="ORF">KGA66_23565</name>
</gene>
<dbReference type="Pfam" id="PF13439">
    <property type="entry name" value="Glyco_transf_4"/>
    <property type="match status" value="1"/>
</dbReference>
<dbReference type="SUPFAM" id="SSF53756">
    <property type="entry name" value="UDP-Glycosyltransferase/glycogen phosphorylase"/>
    <property type="match status" value="1"/>
</dbReference>
<name>A0A8J7WPA3_9ACTN</name>
<proteinExistence type="predicted"/>
<evidence type="ECO:0000256" key="1">
    <source>
        <dbReference type="ARBA" id="ARBA00022676"/>
    </source>
</evidence>
<keyword evidence="1 4" id="KW-0328">Glycosyltransferase</keyword>
<evidence type="ECO:0000313" key="4">
    <source>
        <dbReference type="EMBL" id="MBS2966043.1"/>
    </source>
</evidence>
<evidence type="ECO:0000313" key="5">
    <source>
        <dbReference type="Proteomes" id="UP000677913"/>
    </source>
</evidence>
<dbReference type="InterPro" id="IPR028098">
    <property type="entry name" value="Glyco_trans_4-like_N"/>
</dbReference>
<dbReference type="PANTHER" id="PTHR12526:SF600">
    <property type="entry name" value="GLYCOSYL TRANSFERASE GROUP 1"/>
    <property type="match status" value="1"/>
</dbReference>
<protein>
    <submittedName>
        <fullName evidence="4">Glycosyltransferase</fullName>
        <ecNumber evidence="4">2.4.-.-</ecNumber>
    </submittedName>
</protein>
<keyword evidence="2 4" id="KW-0808">Transferase</keyword>
<dbReference type="RefSeq" id="WP_211470731.1">
    <property type="nucleotide sequence ID" value="NZ_JAGSXH010000117.1"/>
</dbReference>
<accession>A0A8J7WPA3</accession>
<feature type="domain" description="Glycosyltransferase subfamily 4-like N-terminal" evidence="3">
    <location>
        <begin position="17"/>
        <end position="199"/>
    </location>
</feature>
<dbReference type="GO" id="GO:0016757">
    <property type="term" value="F:glycosyltransferase activity"/>
    <property type="evidence" value="ECO:0007669"/>
    <property type="project" value="UniProtKB-KW"/>
</dbReference>
<dbReference type="Proteomes" id="UP000677913">
    <property type="component" value="Unassembled WGS sequence"/>
</dbReference>
<organism evidence="4 5">
    <name type="scientific">Actinocrinis puniceicyclus</name>
    <dbReference type="NCBI Taxonomy" id="977794"/>
    <lineage>
        <taxon>Bacteria</taxon>
        <taxon>Bacillati</taxon>
        <taxon>Actinomycetota</taxon>
        <taxon>Actinomycetes</taxon>
        <taxon>Catenulisporales</taxon>
        <taxon>Actinospicaceae</taxon>
        <taxon>Actinocrinis</taxon>
    </lineage>
</organism>
<dbReference type="Pfam" id="PF13692">
    <property type="entry name" value="Glyco_trans_1_4"/>
    <property type="match status" value="1"/>
</dbReference>
<dbReference type="EMBL" id="JAGSXH010000117">
    <property type="protein sequence ID" value="MBS2966043.1"/>
    <property type="molecule type" value="Genomic_DNA"/>
</dbReference>
<dbReference type="AlphaFoldDB" id="A0A8J7WPA3"/>
<evidence type="ECO:0000259" key="3">
    <source>
        <dbReference type="Pfam" id="PF13439"/>
    </source>
</evidence>
<dbReference type="Gene3D" id="3.40.50.2000">
    <property type="entry name" value="Glycogen Phosphorylase B"/>
    <property type="match status" value="2"/>
</dbReference>
<keyword evidence="5" id="KW-1185">Reference proteome</keyword>
<reference evidence="4" key="1">
    <citation type="submission" date="2021-04" db="EMBL/GenBank/DDBJ databases">
        <title>Genome based classification of Actinospica acidithermotolerans sp. nov., an actinobacterium isolated from an Indonesian hot spring.</title>
        <authorList>
            <person name="Kusuma A.B."/>
            <person name="Putra K.E."/>
            <person name="Nafisah S."/>
            <person name="Loh J."/>
            <person name="Nouioui I."/>
            <person name="Goodfellow M."/>
        </authorList>
    </citation>
    <scope>NUCLEOTIDE SEQUENCE</scope>
    <source>
        <strain evidence="4">DSM 45618</strain>
    </source>
</reference>
<comment type="caution">
    <text evidence="4">The sequence shown here is derived from an EMBL/GenBank/DDBJ whole genome shotgun (WGS) entry which is preliminary data.</text>
</comment>
<dbReference type="EC" id="2.4.-.-" evidence="4"/>
<evidence type="ECO:0000256" key="2">
    <source>
        <dbReference type="ARBA" id="ARBA00022679"/>
    </source>
</evidence>
<sequence length="397" mass="43071">MDVLMLVTSDVAHDARVLREARSLADQGHAIHVLGKDVPAGWTPPPGVTVRSVSGGSGLKPAGAGGQGRGPGIAAGALGRAARWMLLPRHRQRVWRTWCERARAEARTLGFDVVHAHDFNVLRLGAQLASDKGARLVYDSHEWWSGRERHGRPTPLERARERRAERRIVARADAVLTVSDGIAQRLGRWRGGPVIVVRNTFPSRKEPAGAATLPDRPRGAVYAGRIGPARDIETLLAAAAPLRLDTVLVGKAEREFLGRLRVCDGSVRIEPARPVDEVDEVLRRVGISVVTLTDTCENHRLALPNKVFHAVRAGVPVVAADLPELRRLVTNHGLGALYRPGDAASLRTALEQVIWDYPAYCERVAQARDELSWDQDAKALIGVYASFAGEAVPAGAQ</sequence>